<comment type="caution">
    <text evidence="1">The sequence shown here is derived from an EMBL/GenBank/DDBJ whole genome shotgun (WGS) entry which is preliminary data.</text>
</comment>
<dbReference type="EMBL" id="QRQQ01000007">
    <property type="protein sequence ID" value="RHN15777.1"/>
    <property type="molecule type" value="Genomic_DNA"/>
</dbReference>
<dbReference type="InterPro" id="IPR041492">
    <property type="entry name" value="HAD_2"/>
</dbReference>
<dbReference type="Gene3D" id="3.40.50.1000">
    <property type="entry name" value="HAD superfamily/HAD-like"/>
    <property type="match status" value="1"/>
</dbReference>
<dbReference type="Pfam" id="PF13419">
    <property type="entry name" value="HAD_2"/>
    <property type="match status" value="1"/>
</dbReference>
<dbReference type="SFLD" id="SFLDG01129">
    <property type="entry name" value="C1.5:_HAD__Beta-PGM__Phosphata"/>
    <property type="match status" value="1"/>
</dbReference>
<dbReference type="Proteomes" id="UP000285652">
    <property type="component" value="Unassembled WGS sequence"/>
</dbReference>
<dbReference type="AlphaFoldDB" id="A0A3E4F6Y9"/>
<evidence type="ECO:0000313" key="15">
    <source>
        <dbReference type="Proteomes" id="UP000285652"/>
    </source>
</evidence>
<dbReference type="EMBL" id="QSGQ01000002">
    <property type="protein sequence ID" value="RHB41491.1"/>
    <property type="molecule type" value="Genomic_DNA"/>
</dbReference>
<sequence>MIRGVIFDMDGTLFDTERLYTIAWKQVGEEMGYSITTELLNQCRGKTAAIIRGIFEDTFGKEFRYEEARQRKDEIFMEMLARDGVPKKKGLMELLSYLEEKKIPAAVATSTRQSRGEKVLQMSGIAEYFAAFIYGDTQKASKPKPDIFWNAAKAIGRDPKECLVVEDSTPGVMAGIAAGGETIYIHDMVDVPEEVLEHASASLEDLGQIIEWMENVK</sequence>
<dbReference type="CDD" id="cd07505">
    <property type="entry name" value="HAD_BPGM-like"/>
    <property type="match status" value="1"/>
</dbReference>
<dbReference type="Proteomes" id="UP000285666">
    <property type="component" value="Unassembled WGS sequence"/>
</dbReference>
<evidence type="ECO:0000313" key="9">
    <source>
        <dbReference type="Proteomes" id="UP000260664"/>
    </source>
</evidence>
<evidence type="ECO:0000313" key="6">
    <source>
        <dbReference type="EMBL" id="RHB41491.1"/>
    </source>
</evidence>
<dbReference type="PRINTS" id="PR00413">
    <property type="entry name" value="HADHALOGNASE"/>
</dbReference>
<evidence type="ECO:0000313" key="5">
    <source>
        <dbReference type="EMBL" id="RHA71701.1"/>
    </source>
</evidence>
<dbReference type="SUPFAM" id="SSF56784">
    <property type="entry name" value="HAD-like"/>
    <property type="match status" value="1"/>
</dbReference>
<gene>
    <name evidence="7" type="ORF">DW658_07690</name>
    <name evidence="6" type="ORF">DW885_04635</name>
    <name evidence="5" type="ORF">DW924_03510</name>
    <name evidence="4" type="ORF">DWV67_02530</name>
    <name evidence="3" type="ORF">DWX53_05770</name>
    <name evidence="8" type="ORF">DWZ24_09770</name>
    <name evidence="2" type="ORF">DXD10_08325</name>
    <name evidence="1" type="ORF">DXD84_07225</name>
</gene>
<dbReference type="Proteomes" id="UP000266376">
    <property type="component" value="Unassembled WGS sequence"/>
</dbReference>
<evidence type="ECO:0000313" key="1">
    <source>
        <dbReference type="EMBL" id="RGI84315.1"/>
    </source>
</evidence>
<evidence type="ECO:0000313" key="8">
    <source>
        <dbReference type="EMBL" id="RHN15777.1"/>
    </source>
</evidence>
<evidence type="ECO:0000313" key="14">
    <source>
        <dbReference type="Proteomes" id="UP000285642"/>
    </source>
</evidence>
<evidence type="ECO:0000313" key="11">
    <source>
        <dbReference type="Proteomes" id="UP000266376"/>
    </source>
</evidence>
<dbReference type="NCBIfam" id="TIGR01509">
    <property type="entry name" value="HAD-SF-IA-v3"/>
    <property type="match status" value="1"/>
</dbReference>
<dbReference type="InterPro" id="IPR023214">
    <property type="entry name" value="HAD_sf"/>
</dbReference>
<evidence type="ECO:0000313" key="7">
    <source>
        <dbReference type="EMBL" id="RHF78990.1"/>
    </source>
</evidence>
<dbReference type="EMBL" id="QSOI01000007">
    <property type="protein sequence ID" value="RGI84315.1"/>
    <property type="molecule type" value="Genomic_DNA"/>
</dbReference>
<evidence type="ECO:0000313" key="3">
    <source>
        <dbReference type="EMBL" id="RGT10022.1"/>
    </source>
</evidence>
<dbReference type="PANTHER" id="PTHR18901:SF38">
    <property type="entry name" value="PSEUDOURIDINE-5'-PHOSPHATASE"/>
    <property type="match status" value="1"/>
</dbReference>
<dbReference type="Proteomes" id="UP000261208">
    <property type="component" value="Unassembled WGS sequence"/>
</dbReference>
<accession>A0A3E4F6Y9</accession>
<evidence type="ECO:0000313" key="4">
    <source>
        <dbReference type="EMBL" id="RGW55238.1"/>
    </source>
</evidence>
<evidence type="ECO:0000313" key="12">
    <source>
        <dbReference type="Proteomes" id="UP000283630"/>
    </source>
</evidence>
<protein>
    <submittedName>
        <fullName evidence="1">HAD family phosphatase</fullName>
    </submittedName>
</protein>
<dbReference type="Proteomes" id="UP000284883">
    <property type="component" value="Unassembled WGS sequence"/>
</dbReference>
<reference evidence="9 10" key="1">
    <citation type="submission" date="2018-08" db="EMBL/GenBank/DDBJ databases">
        <title>A genome reference for cultivated species of the human gut microbiota.</title>
        <authorList>
            <person name="Zou Y."/>
            <person name="Xue W."/>
            <person name="Luo G."/>
        </authorList>
    </citation>
    <scope>NUCLEOTIDE SEQUENCE [LARGE SCALE GENOMIC DNA]</scope>
    <source>
        <strain evidence="4 11">AF12-11</strain>
        <strain evidence="3 12">AF19-4AC</strain>
        <strain evidence="8 15">AF31-13BH</strain>
        <strain evidence="7 16">AM23-7AC</strain>
        <strain evidence="6 13">AM40-15AC</strain>
        <strain evidence="5 14">AM42-8</strain>
        <strain evidence="2 10">TF11-11</strain>
        <strain evidence="1 9">TM09-19AC</strain>
    </source>
</reference>
<dbReference type="InterPro" id="IPR006439">
    <property type="entry name" value="HAD-SF_hydro_IA"/>
</dbReference>
<dbReference type="InterPro" id="IPR023198">
    <property type="entry name" value="PGP-like_dom2"/>
</dbReference>
<dbReference type="RefSeq" id="WP_117494977.1">
    <property type="nucleotide sequence ID" value="NZ_JAAIOE010000003.1"/>
</dbReference>
<evidence type="ECO:0000313" key="10">
    <source>
        <dbReference type="Proteomes" id="UP000261208"/>
    </source>
</evidence>
<dbReference type="Proteomes" id="UP000285642">
    <property type="component" value="Unassembled WGS sequence"/>
</dbReference>
<dbReference type="EMBL" id="QRHN01000008">
    <property type="protein sequence ID" value="RHF78990.1"/>
    <property type="molecule type" value="Genomic_DNA"/>
</dbReference>
<dbReference type="Gene3D" id="1.10.150.240">
    <property type="entry name" value="Putative phosphatase, domain 2"/>
    <property type="match status" value="1"/>
</dbReference>
<dbReference type="EMBL" id="QRWH01000004">
    <property type="protein sequence ID" value="RGT10022.1"/>
    <property type="molecule type" value="Genomic_DNA"/>
</dbReference>
<dbReference type="PANTHER" id="PTHR18901">
    <property type="entry name" value="2-DEOXYGLUCOSE-6-PHOSPHATE PHOSPHATASE 2"/>
    <property type="match status" value="1"/>
</dbReference>
<dbReference type="EMBL" id="QSFS01000003">
    <property type="protein sequence ID" value="RHA71701.1"/>
    <property type="molecule type" value="Genomic_DNA"/>
</dbReference>
<evidence type="ECO:0000313" key="13">
    <source>
        <dbReference type="Proteomes" id="UP000284883"/>
    </source>
</evidence>
<dbReference type="SFLD" id="SFLDG01135">
    <property type="entry name" value="C1.5.6:_HAD__Beta-PGM__Phospha"/>
    <property type="match status" value="1"/>
</dbReference>
<evidence type="ECO:0000313" key="16">
    <source>
        <dbReference type="Proteomes" id="UP000285666"/>
    </source>
</evidence>
<dbReference type="InterPro" id="IPR036412">
    <property type="entry name" value="HAD-like_sf"/>
</dbReference>
<dbReference type="EMBL" id="QSQQ01000009">
    <property type="protein sequence ID" value="RGK47840.1"/>
    <property type="molecule type" value="Genomic_DNA"/>
</dbReference>
<proteinExistence type="predicted"/>
<dbReference type="Proteomes" id="UP000260664">
    <property type="component" value="Unassembled WGS sequence"/>
</dbReference>
<dbReference type="SFLD" id="SFLDS00003">
    <property type="entry name" value="Haloacid_Dehalogenase"/>
    <property type="match status" value="1"/>
</dbReference>
<dbReference type="EMBL" id="QSAJ01000004">
    <property type="protein sequence ID" value="RGW55238.1"/>
    <property type="molecule type" value="Genomic_DNA"/>
</dbReference>
<name>A0A3E4F6Y9_9FIRM</name>
<evidence type="ECO:0000313" key="2">
    <source>
        <dbReference type="EMBL" id="RGK47840.1"/>
    </source>
</evidence>
<organism evidence="1 9">
    <name type="scientific">Dorea formicigenerans</name>
    <dbReference type="NCBI Taxonomy" id="39486"/>
    <lineage>
        <taxon>Bacteria</taxon>
        <taxon>Bacillati</taxon>
        <taxon>Bacillota</taxon>
        <taxon>Clostridia</taxon>
        <taxon>Lachnospirales</taxon>
        <taxon>Lachnospiraceae</taxon>
        <taxon>Dorea</taxon>
    </lineage>
</organism>
<dbReference type="Proteomes" id="UP000283630">
    <property type="component" value="Unassembled WGS sequence"/>
</dbReference>